<sequence>MIYLKFKVLILNLRNRRGIYLFDNTYKGLTSFLMGYQLGIENSSEIQLSDEFQNWLRGKFNSHFSIHWSSFIFQELAEKNEQKASVLLLDLLDEFLECKI</sequence>
<comment type="caution">
    <text evidence="1">The sequence shown here is derived from an EMBL/GenBank/DDBJ whole genome shotgun (WGS) entry which is preliminary data.</text>
</comment>
<name>A0AAW9SBR3_9BACT</name>
<organism evidence="1 2">
    <name type="scientific">Rapidithrix thailandica</name>
    <dbReference type="NCBI Taxonomy" id="413964"/>
    <lineage>
        <taxon>Bacteria</taxon>
        <taxon>Pseudomonadati</taxon>
        <taxon>Bacteroidota</taxon>
        <taxon>Cytophagia</taxon>
        <taxon>Cytophagales</taxon>
        <taxon>Flammeovirgaceae</taxon>
        <taxon>Rapidithrix</taxon>
    </lineage>
</organism>
<accession>A0AAW9SBR3</accession>
<dbReference type="Proteomes" id="UP001403385">
    <property type="component" value="Unassembled WGS sequence"/>
</dbReference>
<evidence type="ECO:0000313" key="2">
    <source>
        <dbReference type="Proteomes" id="UP001403385"/>
    </source>
</evidence>
<evidence type="ECO:0000313" key="1">
    <source>
        <dbReference type="EMBL" id="MEN7550411.1"/>
    </source>
</evidence>
<dbReference type="AlphaFoldDB" id="A0AAW9SBR3"/>
<dbReference type="EMBL" id="JBDKWZ010000014">
    <property type="protein sequence ID" value="MEN7550411.1"/>
    <property type="molecule type" value="Genomic_DNA"/>
</dbReference>
<dbReference type="RefSeq" id="WP_346823194.1">
    <property type="nucleotide sequence ID" value="NZ_JBDKWZ010000014.1"/>
</dbReference>
<keyword evidence="2" id="KW-1185">Reference proteome</keyword>
<proteinExistence type="predicted"/>
<reference evidence="1 2" key="1">
    <citation type="submission" date="2024-04" db="EMBL/GenBank/DDBJ databases">
        <title>Novel genus in family Flammeovirgaceae.</title>
        <authorList>
            <person name="Nguyen T.H."/>
            <person name="Vuong T.Q."/>
            <person name="Le H."/>
            <person name="Kim S.-G."/>
        </authorList>
    </citation>
    <scope>NUCLEOTIDE SEQUENCE [LARGE SCALE GENOMIC DNA]</scope>
    <source>
        <strain evidence="1 2">JCM 23209</strain>
    </source>
</reference>
<protein>
    <submittedName>
        <fullName evidence="1">Uncharacterized protein</fullName>
    </submittedName>
</protein>
<gene>
    <name evidence="1" type="ORF">AAG747_21005</name>
</gene>